<gene>
    <name evidence="1" type="ORF">SARC_11326</name>
</gene>
<dbReference type="EMBL" id="KQ243227">
    <property type="protein sequence ID" value="KNC76165.1"/>
    <property type="molecule type" value="Genomic_DNA"/>
</dbReference>
<proteinExistence type="predicted"/>
<evidence type="ECO:0000313" key="2">
    <source>
        <dbReference type="Proteomes" id="UP000054560"/>
    </source>
</evidence>
<evidence type="ECO:0000313" key="1">
    <source>
        <dbReference type="EMBL" id="KNC76165.1"/>
    </source>
</evidence>
<sequence length="210" mass="24025">MRAAYVRKYQKKYVHSQEGDIVMVRYPGEMNEMTAPYGGPYKTARKEGHEYFVCILDKTKDLEYPNSASDELIGLVKKTIAGVEFTPTVKYNHQKRLSSPRYLTTNYPHKVMEPRTTYYNGQMGSVPERMNQTSQMLIFLHYTDSVPRVLMSDHRATGSVRGGELKPSFLTPKDTLTFLTLKNAPPTNQRNKDQILGCRAPVDIHFPKPS</sequence>
<accession>A0A0L0FHE3</accession>
<protein>
    <submittedName>
        <fullName evidence="1">Uncharacterized protein</fullName>
    </submittedName>
</protein>
<name>A0A0L0FHE3_9EUKA</name>
<reference evidence="1 2" key="1">
    <citation type="submission" date="2011-02" db="EMBL/GenBank/DDBJ databases">
        <title>The Genome Sequence of Sphaeroforma arctica JP610.</title>
        <authorList>
            <consortium name="The Broad Institute Genome Sequencing Platform"/>
            <person name="Russ C."/>
            <person name="Cuomo C."/>
            <person name="Young S.K."/>
            <person name="Zeng Q."/>
            <person name="Gargeya S."/>
            <person name="Alvarado L."/>
            <person name="Berlin A."/>
            <person name="Chapman S.B."/>
            <person name="Chen Z."/>
            <person name="Freedman E."/>
            <person name="Gellesch M."/>
            <person name="Goldberg J."/>
            <person name="Griggs A."/>
            <person name="Gujja S."/>
            <person name="Heilman E."/>
            <person name="Heiman D."/>
            <person name="Howarth C."/>
            <person name="Mehta T."/>
            <person name="Neiman D."/>
            <person name="Pearson M."/>
            <person name="Roberts A."/>
            <person name="Saif S."/>
            <person name="Shea T."/>
            <person name="Shenoy N."/>
            <person name="Sisk P."/>
            <person name="Stolte C."/>
            <person name="Sykes S."/>
            <person name="White J."/>
            <person name="Yandava C."/>
            <person name="Burger G."/>
            <person name="Gray M.W."/>
            <person name="Holland P.W.H."/>
            <person name="King N."/>
            <person name="Lang F.B.F."/>
            <person name="Roger A.J."/>
            <person name="Ruiz-Trillo I."/>
            <person name="Haas B."/>
            <person name="Nusbaum C."/>
            <person name="Birren B."/>
        </authorList>
    </citation>
    <scope>NUCLEOTIDE SEQUENCE [LARGE SCALE GENOMIC DNA]</scope>
    <source>
        <strain evidence="1 2">JP610</strain>
    </source>
</reference>
<keyword evidence="2" id="KW-1185">Reference proteome</keyword>
<dbReference type="AlphaFoldDB" id="A0A0L0FHE3"/>
<dbReference type="GeneID" id="25911830"/>
<organism evidence="1 2">
    <name type="scientific">Sphaeroforma arctica JP610</name>
    <dbReference type="NCBI Taxonomy" id="667725"/>
    <lineage>
        <taxon>Eukaryota</taxon>
        <taxon>Ichthyosporea</taxon>
        <taxon>Ichthyophonida</taxon>
        <taxon>Sphaeroforma</taxon>
    </lineage>
</organism>
<dbReference type="RefSeq" id="XP_014150067.1">
    <property type="nucleotide sequence ID" value="XM_014294592.1"/>
</dbReference>
<dbReference type="Proteomes" id="UP000054560">
    <property type="component" value="Unassembled WGS sequence"/>
</dbReference>